<keyword evidence="6 14" id="KW-0411">Iron-sulfur</keyword>
<dbReference type="GO" id="GO:0051539">
    <property type="term" value="F:4 iron, 4 sulfur cluster binding"/>
    <property type="evidence" value="ECO:0007669"/>
    <property type="project" value="UniProtKB-UniRule"/>
</dbReference>
<accession>A0A2K8KZK0</accession>
<dbReference type="GO" id="GO:0004604">
    <property type="term" value="F:phosphoadenylyl-sulfate reductase (thioredoxin) activity"/>
    <property type="evidence" value="ECO:0007669"/>
    <property type="project" value="UniProtKB-UniRule"/>
</dbReference>
<keyword evidence="5 14" id="KW-0408">Iron</keyword>
<dbReference type="Proteomes" id="UP000231701">
    <property type="component" value="Chromosome"/>
</dbReference>
<feature type="binding site" evidence="14">
    <location>
        <position position="108"/>
    </location>
    <ligand>
        <name>[4Fe-4S] cluster</name>
        <dbReference type="ChEBI" id="CHEBI:49883"/>
    </ligand>
</feature>
<sequence length="240" mass="27285">MSALIEQAVKLLRVAKETHGDALVYPCSMGLEGSVMVDLICRNGLDIPIMTLDTGRLPQATYDVVSAFEERYGIRVRVLFPDCHEVEAMVREHGVNLFRKSVELRKDCCEIRKVRPLMRALEGKEAWITGRRRQQSKGRADLQLIETDVVYGLKKYNPLLEWSLNDVEEYVRTNGVPYNRLHDAHYQSIGCECCTRAITVGEDERAGRWWWENDDGVAECGLHVMSIKQVTGDIEDGEGI</sequence>
<dbReference type="OrthoDB" id="9794018at2"/>
<dbReference type="GO" id="GO:0043866">
    <property type="term" value="F:adenylyl-sulfate reductase (thioredoxin) activity"/>
    <property type="evidence" value="ECO:0007669"/>
    <property type="project" value="UniProtKB-EC"/>
</dbReference>
<dbReference type="Pfam" id="PF01507">
    <property type="entry name" value="PAPS_reduct"/>
    <property type="match status" value="1"/>
</dbReference>
<feature type="domain" description="Phosphoadenosine phosphosulphate reductase" evidence="15">
    <location>
        <begin position="23"/>
        <end position="197"/>
    </location>
</feature>
<dbReference type="CDD" id="cd23945">
    <property type="entry name" value="PAPS_reductase"/>
    <property type="match status" value="1"/>
</dbReference>
<comment type="function">
    <text evidence="7 14">Catalyzes the formation of sulfite from adenosine 5'-phosphosulfate (APS) using thioredoxin as an electron donor.</text>
</comment>
<dbReference type="InterPro" id="IPR004511">
    <property type="entry name" value="PAPS/APS_Rdtase"/>
</dbReference>
<name>A0A2K8KZK0_MARES</name>
<dbReference type="PANTHER" id="PTHR46482">
    <property type="entry name" value="5'-ADENYLYLSULFATE REDUCTASE 3, CHLOROPLASTIC"/>
    <property type="match status" value="1"/>
</dbReference>
<comment type="pathway">
    <text evidence="8 14">Sulfur metabolism; hydrogen sulfide biosynthesis; sulfite from sulfate.</text>
</comment>
<dbReference type="SUPFAM" id="SSF52402">
    <property type="entry name" value="Adenine nucleotide alpha hydrolases-like"/>
    <property type="match status" value="1"/>
</dbReference>
<dbReference type="Gene3D" id="3.40.50.620">
    <property type="entry name" value="HUPs"/>
    <property type="match status" value="1"/>
</dbReference>
<evidence type="ECO:0000256" key="11">
    <source>
        <dbReference type="ARBA" id="ARBA00030894"/>
    </source>
</evidence>
<evidence type="ECO:0000256" key="3">
    <source>
        <dbReference type="ARBA" id="ARBA00022723"/>
    </source>
</evidence>
<gene>
    <name evidence="14" type="primary">cysH</name>
    <name evidence="16" type="ORF">Ga0123461_2032</name>
</gene>
<comment type="subcellular location">
    <subcellularLocation>
        <location evidence="14">Cytoplasm</location>
    </subcellularLocation>
</comment>
<dbReference type="GO" id="GO:0070814">
    <property type="term" value="P:hydrogen sulfide biosynthetic process"/>
    <property type="evidence" value="ECO:0007669"/>
    <property type="project" value="UniProtKB-UniRule"/>
</dbReference>
<dbReference type="EC" id="1.8.4.10" evidence="9 14"/>
<feature type="binding site" evidence="14">
    <location>
        <position position="191"/>
    </location>
    <ligand>
        <name>[4Fe-4S] cluster</name>
        <dbReference type="ChEBI" id="CHEBI:49883"/>
    </ligand>
</feature>
<dbReference type="InterPro" id="IPR002500">
    <property type="entry name" value="PAPS_reduct_dom"/>
</dbReference>
<evidence type="ECO:0000256" key="8">
    <source>
        <dbReference type="ARBA" id="ARBA00024327"/>
    </source>
</evidence>
<evidence type="ECO:0000313" key="17">
    <source>
        <dbReference type="Proteomes" id="UP000231701"/>
    </source>
</evidence>
<keyword evidence="3 14" id="KW-0479">Metal-binding</keyword>
<evidence type="ECO:0000256" key="9">
    <source>
        <dbReference type="ARBA" id="ARBA00024386"/>
    </source>
</evidence>
<evidence type="ECO:0000256" key="4">
    <source>
        <dbReference type="ARBA" id="ARBA00023002"/>
    </source>
</evidence>
<dbReference type="NCBIfam" id="TIGR02055">
    <property type="entry name" value="APS_reductase"/>
    <property type="match status" value="1"/>
</dbReference>
<evidence type="ECO:0000259" key="15">
    <source>
        <dbReference type="Pfam" id="PF01507"/>
    </source>
</evidence>
<dbReference type="PIRSF" id="PIRSF000857">
    <property type="entry name" value="PAPS_reductase"/>
    <property type="match status" value="1"/>
</dbReference>
<dbReference type="RefSeq" id="WP_100278205.1">
    <property type="nucleotide sequence ID" value="NZ_CP018799.1"/>
</dbReference>
<evidence type="ECO:0000256" key="10">
    <source>
        <dbReference type="ARBA" id="ARBA00029514"/>
    </source>
</evidence>
<reference evidence="16 17" key="1">
    <citation type="submission" date="2016-12" db="EMBL/GenBank/DDBJ databases">
        <title>Isolation and genomic insights into novel planktonic Zetaproteobacteria from stratified waters of the Chesapeake Bay.</title>
        <authorList>
            <person name="McAllister S.M."/>
            <person name="Kato S."/>
            <person name="Chan C.S."/>
            <person name="Chiu B.K."/>
            <person name="Field E.K."/>
        </authorList>
    </citation>
    <scope>NUCLEOTIDE SEQUENCE [LARGE SCALE GENOMIC DNA]</scope>
    <source>
        <strain evidence="16 17">CP-5</strain>
    </source>
</reference>
<comment type="catalytic activity">
    <reaction evidence="13 14">
        <text>[thioredoxin]-disulfide + sulfite + AMP + 2 H(+) = adenosine 5'-phosphosulfate + [thioredoxin]-dithiol</text>
        <dbReference type="Rhea" id="RHEA:21976"/>
        <dbReference type="Rhea" id="RHEA-COMP:10698"/>
        <dbReference type="Rhea" id="RHEA-COMP:10700"/>
        <dbReference type="ChEBI" id="CHEBI:15378"/>
        <dbReference type="ChEBI" id="CHEBI:17359"/>
        <dbReference type="ChEBI" id="CHEBI:29950"/>
        <dbReference type="ChEBI" id="CHEBI:50058"/>
        <dbReference type="ChEBI" id="CHEBI:58243"/>
        <dbReference type="ChEBI" id="CHEBI:456215"/>
        <dbReference type="EC" id="1.8.4.10"/>
    </reaction>
</comment>
<keyword evidence="17" id="KW-1185">Reference proteome</keyword>
<proteinExistence type="inferred from homology"/>
<dbReference type="NCBIfam" id="TIGR00434">
    <property type="entry name" value="cysH"/>
    <property type="match status" value="1"/>
</dbReference>
<dbReference type="GO" id="GO:0046872">
    <property type="term" value="F:metal ion binding"/>
    <property type="evidence" value="ECO:0007669"/>
    <property type="project" value="UniProtKB-KW"/>
</dbReference>
<feature type="active site" description="Nucleophile; cysteine thiosulfonate intermediate" evidence="14">
    <location>
        <position position="220"/>
    </location>
</feature>
<evidence type="ECO:0000256" key="14">
    <source>
        <dbReference type="HAMAP-Rule" id="MF_00063"/>
    </source>
</evidence>
<dbReference type="HAMAP" id="MF_00063">
    <property type="entry name" value="CysH"/>
    <property type="match status" value="1"/>
</dbReference>
<evidence type="ECO:0000256" key="12">
    <source>
        <dbReference type="ARBA" id="ARBA00032041"/>
    </source>
</evidence>
<comment type="similarity">
    <text evidence="1 14">Belongs to the PAPS reductase family. CysH subfamily.</text>
</comment>
<comment type="cofactor">
    <cofactor evidence="14">
        <name>[4Fe-4S] cluster</name>
        <dbReference type="ChEBI" id="CHEBI:49883"/>
    </cofactor>
    <text evidence="14">Binds 1 [4Fe-4S] cluster per subunit.</text>
</comment>
<protein>
    <recommendedName>
        <fullName evidence="10 14">Adenosine 5'-phosphosulfate reductase</fullName>
        <shortName evidence="14">APS reductase</shortName>
        <ecNumber evidence="9 14">1.8.4.10</ecNumber>
    </recommendedName>
    <alternativeName>
        <fullName evidence="12 14">5'-adenylylsulfate reductase</fullName>
    </alternativeName>
    <alternativeName>
        <fullName evidence="11 14">Thioredoxin-dependent 5'-adenylylsulfate reductase</fullName>
    </alternativeName>
</protein>
<evidence type="ECO:0000256" key="1">
    <source>
        <dbReference type="ARBA" id="ARBA00009732"/>
    </source>
</evidence>
<dbReference type="GO" id="GO:0019379">
    <property type="term" value="P:sulfate assimilation, phosphoadenylyl sulfate reduction by phosphoadenylyl-sulfate reductase (thioredoxin)"/>
    <property type="evidence" value="ECO:0007669"/>
    <property type="project" value="UniProtKB-UniRule"/>
</dbReference>
<dbReference type="GO" id="GO:0005737">
    <property type="term" value="C:cytoplasm"/>
    <property type="evidence" value="ECO:0007669"/>
    <property type="project" value="UniProtKB-SubCell"/>
</dbReference>
<dbReference type="EMBL" id="CP018799">
    <property type="protein sequence ID" value="ATX80438.1"/>
    <property type="molecule type" value="Genomic_DNA"/>
</dbReference>
<evidence type="ECO:0000256" key="5">
    <source>
        <dbReference type="ARBA" id="ARBA00023004"/>
    </source>
</evidence>
<evidence type="ECO:0000256" key="7">
    <source>
        <dbReference type="ARBA" id="ARBA00024298"/>
    </source>
</evidence>
<organism evidence="16 17">
    <name type="scientific">Mariprofundus aestuarium</name>
    <dbReference type="NCBI Taxonomy" id="1921086"/>
    <lineage>
        <taxon>Bacteria</taxon>
        <taxon>Pseudomonadati</taxon>
        <taxon>Pseudomonadota</taxon>
        <taxon>Candidatius Mariprofundia</taxon>
        <taxon>Mariprofundales</taxon>
        <taxon>Mariprofundaceae</taxon>
        <taxon>Mariprofundus</taxon>
    </lineage>
</organism>
<keyword evidence="4 14" id="KW-0560">Oxidoreductase</keyword>
<evidence type="ECO:0000256" key="6">
    <source>
        <dbReference type="ARBA" id="ARBA00023014"/>
    </source>
</evidence>
<evidence type="ECO:0000256" key="13">
    <source>
        <dbReference type="ARBA" id="ARBA00048441"/>
    </source>
</evidence>
<evidence type="ECO:0000256" key="2">
    <source>
        <dbReference type="ARBA" id="ARBA00022490"/>
    </source>
</evidence>
<keyword evidence="2 14" id="KW-0963">Cytoplasm</keyword>
<dbReference type="GO" id="GO:0019344">
    <property type="term" value="P:cysteine biosynthetic process"/>
    <property type="evidence" value="ECO:0007669"/>
    <property type="project" value="InterPro"/>
</dbReference>
<dbReference type="AlphaFoldDB" id="A0A2K8KZK0"/>
<evidence type="ECO:0000313" key="16">
    <source>
        <dbReference type="EMBL" id="ATX80438.1"/>
    </source>
</evidence>
<dbReference type="NCBIfam" id="NF002537">
    <property type="entry name" value="PRK02090.1"/>
    <property type="match status" value="1"/>
</dbReference>
<dbReference type="InterPro" id="IPR014729">
    <property type="entry name" value="Rossmann-like_a/b/a_fold"/>
</dbReference>
<dbReference type="InterPro" id="IPR011798">
    <property type="entry name" value="APS_reductase"/>
</dbReference>
<dbReference type="KEGG" id="maes:Ga0123461_2032"/>
<feature type="binding site" evidence="14">
    <location>
        <position position="109"/>
    </location>
    <ligand>
        <name>[4Fe-4S] cluster</name>
        <dbReference type="ChEBI" id="CHEBI:49883"/>
    </ligand>
</feature>
<dbReference type="PANTHER" id="PTHR46482:SF9">
    <property type="entry name" value="5'-ADENYLYLSULFATE REDUCTASE 1, CHLOROPLASTIC"/>
    <property type="match status" value="1"/>
</dbReference>
<feature type="binding site" evidence="14">
    <location>
        <position position="194"/>
    </location>
    <ligand>
        <name>[4Fe-4S] cluster</name>
        <dbReference type="ChEBI" id="CHEBI:49883"/>
    </ligand>
</feature>